<dbReference type="SMART" id="SM00743">
    <property type="entry name" value="Agenet"/>
    <property type="match status" value="4"/>
</dbReference>
<protein>
    <recommendedName>
        <fullName evidence="5">Agenet domain-containing protein</fullName>
    </recommendedName>
</protein>
<name>A0A8T2CFS5_ARASU</name>
<dbReference type="InterPro" id="IPR008395">
    <property type="entry name" value="Agenet-like_dom"/>
</dbReference>
<dbReference type="InterPro" id="IPR014002">
    <property type="entry name" value="Agenet_dom_plant"/>
</dbReference>
<keyword evidence="7" id="KW-1185">Reference proteome</keyword>
<feature type="coiled-coil region" evidence="3">
    <location>
        <begin position="611"/>
        <end position="666"/>
    </location>
</feature>
<evidence type="ECO:0000259" key="5">
    <source>
        <dbReference type="SMART" id="SM00743"/>
    </source>
</evidence>
<sequence>MEQQTMTIMKDCEVEVSSEEEGFEGAWFRAMLEENPGNSARRKLRVRYLTLLDMNGSSPLIEHIEQRFIRPVPPEENQQKGVVLEEGSLVDADHKDGWWTGVVVKKLEDDDNYLVYFDLPPDIIQFERKQLRTHLIWTGGTWIQPEIEELDKSMFSSGTMVEVLSTKETVWSPAMVVKEIGVDDKKKFIVKDWNRYLSCNGDDAIPNKTVDSRRVRPIPPPSSVDQYTLLECVETFCGLGWHKGQVRKLLSDNRYSVILEATKQESTIKHSDLRPFMVWEDGVWHNDPKPKPIKETPPNILKRKPMRSCSAAKPMTPNSATKNLRSSLNPDEISETLTKAKSVAATEELGKKKADAVMYDKTHLVITPQVTSIAPVITATPLKQLEAETEGNKSPKKTLEPMKNQNGLENSSTQHEMPEEENSNEKSRKRKREQNQNSDLNETDETCNGSKAGINGTSDNIRVDDVDDQPLSAWINIPTVLSSDQSSNVADNSAADVEETQAKGTLIIEPFTKNLPFWKTYETEKGYKTVPQNPHFSPLFEFKEDIREWSAVGMMVSFYGLLEEVKNLQLDVSSSKLSSLSSSFAELEKHGFDVATPQSRINKVLSLQVGRAKKVEERKCLEKRIEAEEIEMQKFEHEMVEVERKLLELKRQAEVAKEKKEAKNKMIVEMKSCAETIDQEIADVELEFITSVLAPW</sequence>
<dbReference type="EMBL" id="JAEFBJ010000006">
    <property type="protein sequence ID" value="KAG7598245.1"/>
    <property type="molecule type" value="Genomic_DNA"/>
</dbReference>
<organism evidence="6 7">
    <name type="scientific">Arabidopsis suecica</name>
    <name type="common">Swedish thale-cress</name>
    <name type="synonym">Cardaminopsis suecica</name>
    <dbReference type="NCBI Taxonomy" id="45249"/>
    <lineage>
        <taxon>Eukaryota</taxon>
        <taxon>Viridiplantae</taxon>
        <taxon>Streptophyta</taxon>
        <taxon>Embryophyta</taxon>
        <taxon>Tracheophyta</taxon>
        <taxon>Spermatophyta</taxon>
        <taxon>Magnoliopsida</taxon>
        <taxon>eudicotyledons</taxon>
        <taxon>Gunneridae</taxon>
        <taxon>Pentapetalae</taxon>
        <taxon>rosids</taxon>
        <taxon>malvids</taxon>
        <taxon>Brassicales</taxon>
        <taxon>Brassicaceae</taxon>
        <taxon>Camelineae</taxon>
        <taxon>Arabidopsis</taxon>
    </lineage>
</organism>
<keyword evidence="1" id="KW-0813">Transport</keyword>
<dbReference type="Proteomes" id="UP000694251">
    <property type="component" value="Chromosome 6"/>
</dbReference>
<evidence type="ECO:0000256" key="2">
    <source>
        <dbReference type="ARBA" id="ARBA00022604"/>
    </source>
</evidence>
<evidence type="ECO:0000256" key="4">
    <source>
        <dbReference type="SAM" id="MobiDB-lite"/>
    </source>
</evidence>
<keyword evidence="3" id="KW-0175">Coiled coil</keyword>
<accession>A0A8T2CFS5</accession>
<dbReference type="InterPro" id="IPR007930">
    <property type="entry name" value="DUF724"/>
</dbReference>
<dbReference type="Pfam" id="PF05266">
    <property type="entry name" value="DUF724"/>
    <property type="match status" value="1"/>
</dbReference>
<reference evidence="6 7" key="1">
    <citation type="submission" date="2020-12" db="EMBL/GenBank/DDBJ databases">
        <title>Concerted genomic and epigenomic changes stabilize Arabidopsis allopolyploids.</title>
        <authorList>
            <person name="Chen Z."/>
        </authorList>
    </citation>
    <scope>NUCLEOTIDE SEQUENCE [LARGE SCALE GENOMIC DNA]</scope>
    <source>
        <strain evidence="6">As9502</strain>
        <tissue evidence="6">Leaf</tissue>
    </source>
</reference>
<feature type="domain" description="Agenet" evidence="5">
    <location>
        <begin position="153"/>
        <end position="223"/>
    </location>
</feature>
<dbReference type="CDD" id="cd20405">
    <property type="entry name" value="Tudor_Agenet_AtDUF_rpt1_3"/>
    <property type="match status" value="2"/>
</dbReference>
<keyword evidence="2" id="KW-0341">Growth regulation</keyword>
<dbReference type="CDD" id="cd20406">
    <property type="entry name" value="Tudor_Agenet_AtDUF_rpt2_4"/>
    <property type="match status" value="2"/>
</dbReference>
<evidence type="ECO:0000256" key="1">
    <source>
        <dbReference type="ARBA" id="ARBA00022448"/>
    </source>
</evidence>
<feature type="region of interest" description="Disordered" evidence="4">
    <location>
        <begin position="385"/>
        <end position="464"/>
    </location>
</feature>
<feature type="domain" description="Agenet" evidence="5">
    <location>
        <begin position="225"/>
        <end position="281"/>
    </location>
</feature>
<proteinExistence type="predicted"/>
<evidence type="ECO:0000313" key="6">
    <source>
        <dbReference type="EMBL" id="KAG7598245.1"/>
    </source>
</evidence>
<feature type="domain" description="Agenet" evidence="5">
    <location>
        <begin position="6"/>
        <end position="77"/>
    </location>
</feature>
<comment type="caution">
    <text evidence="6">The sequence shown here is derived from an EMBL/GenBank/DDBJ whole genome shotgun (WGS) entry which is preliminary data.</text>
</comment>
<evidence type="ECO:0000256" key="3">
    <source>
        <dbReference type="SAM" id="Coils"/>
    </source>
</evidence>
<dbReference type="Pfam" id="PF05641">
    <property type="entry name" value="Agenet"/>
    <property type="match status" value="2"/>
</dbReference>
<evidence type="ECO:0000313" key="7">
    <source>
        <dbReference type="Proteomes" id="UP000694251"/>
    </source>
</evidence>
<dbReference type="OrthoDB" id="687110at2759"/>
<dbReference type="PANTHER" id="PTHR31917:SF153">
    <property type="entry name" value="DUF724 DOMAIN-CONTAINING PROTEIN 3-RELATED"/>
    <property type="match status" value="1"/>
</dbReference>
<feature type="compositionally biased region" description="Basic and acidic residues" evidence="4">
    <location>
        <begin position="390"/>
        <end position="400"/>
    </location>
</feature>
<feature type="domain" description="Agenet" evidence="5">
    <location>
        <begin position="82"/>
        <end position="139"/>
    </location>
</feature>
<feature type="compositionally biased region" description="Polar residues" evidence="4">
    <location>
        <begin position="403"/>
        <end position="415"/>
    </location>
</feature>
<dbReference type="AlphaFoldDB" id="A0A8T2CFS5"/>
<gene>
    <name evidence="6" type="ORF">ISN44_As06g025290</name>
</gene>
<dbReference type="PANTHER" id="PTHR31917">
    <property type="entry name" value="AGENET DOMAIN-CONTAINING PROTEIN-RELATED"/>
    <property type="match status" value="1"/>
</dbReference>